<gene>
    <name evidence="3" type="primary">A296R</name>
</gene>
<organismHost>
    <name type="scientific">Chlorella</name>
    <dbReference type="NCBI Taxonomy" id="3071"/>
</organismHost>
<dbReference type="RefSeq" id="NP_048650.2">
    <property type="nucleotide sequence ID" value="NC_000852.5"/>
</dbReference>
<protein>
    <submittedName>
        <fullName evidence="3">Uncharacterized protein</fullName>
    </submittedName>
</protein>
<evidence type="ECO:0000313" key="3">
    <source>
        <dbReference type="EMBL" id="AAC96664.2"/>
    </source>
</evidence>
<dbReference type="GeneID" id="918391"/>
<keyword evidence="4" id="KW-1185">Reference proteome</keyword>
<reference evidence="3 4" key="1">
    <citation type="journal article" date="1995" name="Virology">
        <title>Analysis of 45 kb of DNA located at the left end of the chlorella virus PBCV-1 genome.</title>
        <authorList>
            <person name="Lu Z."/>
            <person name="Li Y."/>
            <person name="Zhang Y."/>
            <person name="Kutish G.F."/>
            <person name="Rock D.L."/>
            <person name="Van Etten J.L."/>
        </authorList>
    </citation>
    <scope>NUCLEOTIDE SEQUENCE [LARGE SCALE GENOMIC DNA]</scope>
</reference>
<reference evidence="3 4" key="4">
    <citation type="journal article" date="1996" name="Virology">
        <title>Analysis of 76 kb of the chlorella virus PBCV-1 330-kb genome: map positions 182 to 258.</title>
        <authorList>
            <person name="Kutish G.F."/>
            <person name="Li Y."/>
            <person name="Lu Z."/>
            <person name="Furuta M."/>
            <person name="Rock D.L."/>
            <person name="Van Etten J.L."/>
        </authorList>
    </citation>
    <scope>NUCLEOTIDE SEQUENCE [LARGE SCALE GENOMIC DNA]</scope>
</reference>
<dbReference type="Proteomes" id="UP000000862">
    <property type="component" value="Segment"/>
</dbReference>
<proteinExistence type="predicted"/>
<feature type="region of interest" description="Disordered" evidence="2">
    <location>
        <begin position="1"/>
        <end position="89"/>
    </location>
</feature>
<evidence type="ECO:0000256" key="1">
    <source>
        <dbReference type="SAM" id="Coils"/>
    </source>
</evidence>
<dbReference type="OrthoDB" id="25379at10239"/>
<feature type="compositionally biased region" description="Low complexity" evidence="2">
    <location>
        <begin position="21"/>
        <end position="32"/>
    </location>
</feature>
<reference evidence="3 4" key="6">
    <citation type="journal article" date="1999" name="Virology">
        <title>Chlorella virus PBCV-1 encodes a functional homospermidine synthase.</title>
        <authorList>
            <person name="Kaiser A."/>
            <person name="Vollmert M."/>
            <person name="Tholl D."/>
            <person name="Graves M.V."/>
            <person name="Gurnon J.R."/>
            <person name="Xing W."/>
            <person name="Lisec A.D."/>
            <person name="Nickerson K.W."/>
            <person name="Van Etten J.L."/>
        </authorList>
    </citation>
    <scope>NUCLEOTIDE SEQUENCE [LARGE SCALE GENOMIC DNA]</scope>
</reference>
<dbReference type="KEGG" id="vg:918391"/>
<organism evidence="3 4">
    <name type="scientific">Paramecium bursaria Chlorella virus 1</name>
    <name type="common">PBCV-1</name>
    <dbReference type="NCBI Taxonomy" id="10506"/>
    <lineage>
        <taxon>Viruses</taxon>
        <taxon>Varidnaviria</taxon>
        <taxon>Bamfordvirae</taxon>
        <taxon>Nucleocytoviricota</taxon>
        <taxon>Megaviricetes</taxon>
        <taxon>Algavirales</taxon>
        <taxon>Phycodnaviridae</taxon>
        <taxon>Chlorovirus</taxon>
        <taxon>Chlorovirus vanettense</taxon>
    </lineage>
</organism>
<keyword evidence="1" id="KW-0175">Coiled coil</keyword>
<name>Q84612_PBCV1</name>
<accession>Q84612</accession>
<reference evidence="3 4" key="8">
    <citation type="journal article" date="2010" name="J. Virol.">
        <title>Microarray analysis of Paramecium bursaria chlorella virus 1 transcription.</title>
        <authorList>
            <person name="Yanai-Balser G.M."/>
            <person name="Duncan G.A."/>
            <person name="Eudy J.D."/>
            <person name="Wang D."/>
            <person name="Li X."/>
            <person name="Agarkova I.V."/>
            <person name="Dunigan D.D."/>
            <person name="Van Etten J.L."/>
        </authorList>
    </citation>
    <scope>NUCLEOTIDE SEQUENCE [LARGE SCALE GENOMIC DNA]</scope>
</reference>
<reference evidence="3 4" key="7">
    <citation type="journal article" date="2000" name="Virology">
        <title>Characterization of a beta-1,3-glucanase encoded by chlorella virus PBCV-1.</title>
        <authorList>
            <person name="Sun L."/>
            <person name="Gurnon J.R."/>
            <person name="Adams B.J."/>
            <person name="Graves M.V."/>
            <person name="Van Etten J.L."/>
        </authorList>
    </citation>
    <scope>NUCLEOTIDE SEQUENCE [LARGE SCALE GENOMIC DNA]</scope>
</reference>
<evidence type="ECO:0000313" key="4">
    <source>
        <dbReference type="Proteomes" id="UP000000862"/>
    </source>
</evidence>
<evidence type="ECO:0000256" key="2">
    <source>
        <dbReference type="SAM" id="MobiDB-lite"/>
    </source>
</evidence>
<reference evidence="3 4" key="5">
    <citation type="journal article" date="1997" name="Virology">
        <title>Analysis of 74 kb of DNA located at the right end of the 330-kb chlorella virus PBCV-1 genome.</title>
        <authorList>
            <person name="Li Y."/>
            <person name="Lu Z."/>
            <person name="Sun L."/>
            <person name="Ropp S."/>
            <person name="Kutish G.F."/>
            <person name="Rock D.L."/>
            <person name="Van Etten J.L."/>
        </authorList>
    </citation>
    <scope>NUCLEOTIDE SEQUENCE [LARGE SCALE GENOMIC DNA]</scope>
</reference>
<reference evidence="3 4" key="2">
    <citation type="journal article" date="1995" name="Virology">
        <title>Analysis of 43 kb of the Chlorella virus PBCV-1 330-kb genome: map positions 45 to 88.</title>
        <authorList>
            <person name="Li Y."/>
            <person name="Lu Z."/>
            <person name="Burbank D.E."/>
            <person name="Kutish G.F."/>
            <person name="Rock D.L."/>
            <person name="Van Etten J.L."/>
        </authorList>
    </citation>
    <scope>NUCLEOTIDE SEQUENCE [LARGE SCALE GENOMIC DNA]</scope>
</reference>
<dbReference type="EMBL" id="JF411744">
    <property type="protein sequence ID" value="AAC96664.2"/>
    <property type="molecule type" value="Genomic_DNA"/>
</dbReference>
<feature type="compositionally biased region" description="Polar residues" evidence="2">
    <location>
        <begin position="33"/>
        <end position="44"/>
    </location>
</feature>
<feature type="coiled-coil region" evidence="1">
    <location>
        <begin position="93"/>
        <end position="120"/>
    </location>
</feature>
<sequence length="157" mass="17393">MSSKMVSWKGSERSGRRRRSSSPSPVRGSSARTPSARTPSYKTPSASATRSSQRVRSSSAQRQQSPEGFVGNPSAFTPRTTGELRTREAKVERRRLQAEAKAHKLAMRQQQQELRHMKRTQGLEYAAQHKELYGISPATKWGLLAGAGALAGYFLIF</sequence>
<reference evidence="3 4" key="3">
    <citation type="journal article" date="1996" name="Virology">
        <title>Analysis of 94 kb of the chlorella virus PBCV-1 330-kb genome: map positions 88 to 182.</title>
        <authorList>
            <person name="Lu Z."/>
            <person name="Li Y."/>
            <person name="Que Q."/>
            <person name="Kutish G.F."/>
            <person name="Rock D.L."/>
            <person name="Van Etten J.L."/>
        </authorList>
    </citation>
    <scope>NUCLEOTIDE SEQUENCE [LARGE SCALE GENOMIC DNA]</scope>
</reference>
<feature type="compositionally biased region" description="Low complexity" evidence="2">
    <location>
        <begin position="45"/>
        <end position="65"/>
    </location>
</feature>